<evidence type="ECO:0000313" key="1">
    <source>
        <dbReference type="EMBL" id="MBX4221949.1"/>
    </source>
</evidence>
<evidence type="ECO:0000313" key="2">
    <source>
        <dbReference type="Proteomes" id="UP001139644"/>
    </source>
</evidence>
<proteinExistence type="predicted"/>
<accession>A0A9X1GAR8</accession>
<dbReference type="EMBL" id="JAIFOC010000027">
    <property type="protein sequence ID" value="MBX4221949.1"/>
    <property type="molecule type" value="Genomic_DNA"/>
</dbReference>
<organism evidence="1 2">
    <name type="scientific">Enterococcus faecium</name>
    <name type="common">Streptococcus faecium</name>
    <dbReference type="NCBI Taxonomy" id="1352"/>
    <lineage>
        <taxon>Bacteria</taxon>
        <taxon>Bacillati</taxon>
        <taxon>Bacillota</taxon>
        <taxon>Bacilli</taxon>
        <taxon>Lactobacillales</taxon>
        <taxon>Enterococcaceae</taxon>
        <taxon>Enterococcus</taxon>
    </lineage>
</organism>
<dbReference type="Proteomes" id="UP001139644">
    <property type="component" value="Unassembled WGS sequence"/>
</dbReference>
<sequence length="77" mass="8627">MVAPVLIDRFNVTDSAVENHLKEFRLNVLKAKFEKEYGVSAEEAYKVANQGVADAIGAIRKFGISILSDDRKWEGKE</sequence>
<protein>
    <submittedName>
        <fullName evidence="1">Toxin PIN</fullName>
    </submittedName>
</protein>
<comment type="caution">
    <text evidence="1">The sequence shown here is derived from an EMBL/GenBank/DDBJ whole genome shotgun (WGS) entry which is preliminary data.</text>
</comment>
<reference evidence="1" key="1">
    <citation type="journal article" date="2022" name="J. Anim. Sci.">
        <title>Whole genome sequence analyses-based assessment of virulence potential and antimicrobial susceptibilities and resistance of Enterococcus faecium strains isolated from commercial swine and cattle probiotic products.</title>
        <authorList>
            <person name="Shridhar P.B."/>
            <person name="Amachawadi R.G."/>
            <person name="Tokach M."/>
            <person name="Patel I."/>
            <person name="Gangiredla J."/>
            <person name="Mammel M."/>
            <person name="Nagaraja T.G."/>
        </authorList>
    </citation>
    <scope>NUCLEOTIDE SEQUENCE</scope>
    <source>
        <strain evidence="1">EF215</strain>
    </source>
</reference>
<name>A0A9X1GAR8_ENTFC</name>
<dbReference type="AlphaFoldDB" id="A0A9X1GAR8"/>
<gene>
    <name evidence="1" type="ORF">KYX88_03675</name>
</gene>